<proteinExistence type="predicted"/>
<dbReference type="Ensembl" id="ENSMMST00000033297.1">
    <property type="protein sequence ID" value="ENSMMSP00000030244.1"/>
    <property type="gene ID" value="ENSMMSG00000022592.1"/>
</dbReference>
<organism evidence="1 2">
    <name type="scientific">Moschus moschiferus</name>
    <name type="common">Siberian musk deer</name>
    <name type="synonym">Moschus sibiricus</name>
    <dbReference type="NCBI Taxonomy" id="68415"/>
    <lineage>
        <taxon>Eukaryota</taxon>
        <taxon>Metazoa</taxon>
        <taxon>Chordata</taxon>
        <taxon>Craniata</taxon>
        <taxon>Vertebrata</taxon>
        <taxon>Euteleostomi</taxon>
        <taxon>Mammalia</taxon>
        <taxon>Eutheria</taxon>
        <taxon>Laurasiatheria</taxon>
        <taxon>Artiodactyla</taxon>
        <taxon>Ruminantia</taxon>
        <taxon>Pecora</taxon>
        <taxon>Moschidae</taxon>
        <taxon>Moschus</taxon>
    </lineage>
</organism>
<evidence type="ECO:0000313" key="2">
    <source>
        <dbReference type="Proteomes" id="UP000694544"/>
    </source>
</evidence>
<dbReference type="Proteomes" id="UP000694544">
    <property type="component" value="Unplaced"/>
</dbReference>
<dbReference type="AlphaFoldDB" id="A0A8C6FWQ9"/>
<protein>
    <submittedName>
        <fullName evidence="1">Uncharacterized protein</fullName>
    </submittedName>
</protein>
<name>A0A8C6FWQ9_MOSMO</name>
<sequence>IAVQIPESDQIKQFKEFLRTSSKLKETRLLDYMQRISIKFQEYLIQHYEVLAAKATLDQPP</sequence>
<reference evidence="1" key="1">
    <citation type="submission" date="2025-08" db="UniProtKB">
        <authorList>
            <consortium name="Ensembl"/>
        </authorList>
    </citation>
    <scope>IDENTIFICATION</scope>
</reference>
<evidence type="ECO:0000313" key="1">
    <source>
        <dbReference type="Ensembl" id="ENSMMSP00000030244.1"/>
    </source>
</evidence>
<reference evidence="1" key="2">
    <citation type="submission" date="2025-09" db="UniProtKB">
        <authorList>
            <consortium name="Ensembl"/>
        </authorList>
    </citation>
    <scope>IDENTIFICATION</scope>
</reference>
<accession>A0A8C6FWQ9</accession>
<keyword evidence="2" id="KW-1185">Reference proteome</keyword>